<dbReference type="AlphaFoldDB" id="A0A1R3XSR6"/>
<evidence type="ECO:0000313" key="3">
    <source>
        <dbReference type="Proteomes" id="UP000187181"/>
    </source>
</evidence>
<dbReference type="RefSeq" id="WP_076672194.1">
    <property type="nucleotide sequence ID" value="NZ_FTPP01000005.1"/>
</dbReference>
<sequence length="232" mass="25414">MPLLLALETSSTVCSVALYKGAELLAASELQIEKSHSSHITVMIAQLVENCGCTLHDLSAVAVSGGPGSYTGLRIGSSTAKGLCYSLDIPLLEVSTLYGLAKQAIDAIPNAQDYLFCPMLDARRMEVYTCLVNSKLEERMPIMPVVLDEQSFQEELARQPIIFFGNGAAKFKRLMEGNANALFIDSIQPSAKPIGELAIVKYEEQAFEDVAYYEPFYLKDVYITSPTKNNIK</sequence>
<dbReference type="GO" id="GO:0002949">
    <property type="term" value="P:tRNA threonylcarbamoyladenosine modification"/>
    <property type="evidence" value="ECO:0007669"/>
    <property type="project" value="InterPro"/>
</dbReference>
<dbReference type="InterPro" id="IPR022496">
    <property type="entry name" value="T6A_TsaB"/>
</dbReference>
<dbReference type="EMBL" id="FTPP01000005">
    <property type="protein sequence ID" value="SIT94909.1"/>
    <property type="molecule type" value="Genomic_DNA"/>
</dbReference>
<accession>A0A1R3XSR6</accession>
<gene>
    <name evidence="2" type="ORF">SAMN05444128_3803</name>
</gene>
<dbReference type="InterPro" id="IPR043129">
    <property type="entry name" value="ATPase_NBD"/>
</dbReference>
<dbReference type="PANTHER" id="PTHR11735">
    <property type="entry name" value="TRNA N6-ADENOSINE THREONYLCARBAMOYLTRANSFERASE"/>
    <property type="match status" value="1"/>
</dbReference>
<reference evidence="3" key="1">
    <citation type="submission" date="2017-01" db="EMBL/GenBank/DDBJ databases">
        <authorList>
            <person name="Varghese N."/>
            <person name="Submissions S."/>
        </authorList>
    </citation>
    <scope>NUCLEOTIDE SEQUENCE [LARGE SCALE GENOMIC DNA]</scope>
    <source>
        <strain evidence="3">LP100</strain>
    </source>
</reference>
<protein>
    <submittedName>
        <fullName evidence="2">tRNA threonylcarbamoyladenosine biosynthesis protein TsaB</fullName>
    </submittedName>
</protein>
<organism evidence="2 3">
    <name type="scientific">Pontibacter indicus</name>
    <dbReference type="NCBI Taxonomy" id="1317125"/>
    <lineage>
        <taxon>Bacteria</taxon>
        <taxon>Pseudomonadati</taxon>
        <taxon>Bacteroidota</taxon>
        <taxon>Cytophagia</taxon>
        <taxon>Cytophagales</taxon>
        <taxon>Hymenobacteraceae</taxon>
        <taxon>Pontibacter</taxon>
    </lineage>
</organism>
<dbReference type="Proteomes" id="UP000187181">
    <property type="component" value="Unassembled WGS sequence"/>
</dbReference>
<dbReference type="PANTHER" id="PTHR11735:SF11">
    <property type="entry name" value="TRNA THREONYLCARBAMOYLADENOSINE BIOSYNTHESIS PROTEIN TSAB"/>
    <property type="match status" value="1"/>
</dbReference>
<dbReference type="Pfam" id="PF00814">
    <property type="entry name" value="TsaD"/>
    <property type="match status" value="1"/>
</dbReference>
<dbReference type="OrthoDB" id="9784166at2"/>
<evidence type="ECO:0000259" key="1">
    <source>
        <dbReference type="Pfam" id="PF00814"/>
    </source>
</evidence>
<keyword evidence="3" id="KW-1185">Reference proteome</keyword>
<dbReference type="NCBIfam" id="TIGR03725">
    <property type="entry name" value="T6A_YeaZ"/>
    <property type="match status" value="1"/>
</dbReference>
<proteinExistence type="predicted"/>
<dbReference type="Gene3D" id="3.30.420.40">
    <property type="match status" value="2"/>
</dbReference>
<dbReference type="InterPro" id="IPR000905">
    <property type="entry name" value="Gcp-like_dom"/>
</dbReference>
<dbReference type="CDD" id="cd24032">
    <property type="entry name" value="ASKHA_NBD_TsaB"/>
    <property type="match status" value="1"/>
</dbReference>
<feature type="domain" description="Gcp-like" evidence="1">
    <location>
        <begin position="33"/>
        <end position="132"/>
    </location>
</feature>
<dbReference type="STRING" id="1317125.SAMN05444128_3803"/>
<dbReference type="SUPFAM" id="SSF53067">
    <property type="entry name" value="Actin-like ATPase domain"/>
    <property type="match status" value="2"/>
</dbReference>
<name>A0A1R3XSR6_9BACT</name>
<dbReference type="GO" id="GO:0005829">
    <property type="term" value="C:cytosol"/>
    <property type="evidence" value="ECO:0007669"/>
    <property type="project" value="TreeGrafter"/>
</dbReference>
<evidence type="ECO:0000313" key="2">
    <source>
        <dbReference type="EMBL" id="SIT94909.1"/>
    </source>
</evidence>